<gene>
    <name evidence="2" type="ORF">BU26DRAFT_264018</name>
</gene>
<evidence type="ECO:0000256" key="1">
    <source>
        <dbReference type="SAM" id="MobiDB-lite"/>
    </source>
</evidence>
<protein>
    <recommendedName>
        <fullName evidence="4">TPR-like protein</fullName>
    </recommendedName>
</protein>
<evidence type="ECO:0000313" key="3">
    <source>
        <dbReference type="Proteomes" id="UP000800094"/>
    </source>
</evidence>
<dbReference type="Proteomes" id="UP000800094">
    <property type="component" value="Unassembled WGS sequence"/>
</dbReference>
<dbReference type="Gene3D" id="1.25.40.10">
    <property type="entry name" value="Tetratricopeptide repeat domain"/>
    <property type="match status" value="1"/>
</dbReference>
<accession>A0A6A6IJX1</accession>
<name>A0A6A6IJX1_9PLEO</name>
<dbReference type="EMBL" id="ML987193">
    <property type="protein sequence ID" value="KAF2250477.1"/>
    <property type="molecule type" value="Genomic_DNA"/>
</dbReference>
<organism evidence="2 3">
    <name type="scientific">Trematosphaeria pertusa</name>
    <dbReference type="NCBI Taxonomy" id="390896"/>
    <lineage>
        <taxon>Eukaryota</taxon>
        <taxon>Fungi</taxon>
        <taxon>Dikarya</taxon>
        <taxon>Ascomycota</taxon>
        <taxon>Pezizomycotina</taxon>
        <taxon>Dothideomycetes</taxon>
        <taxon>Pleosporomycetidae</taxon>
        <taxon>Pleosporales</taxon>
        <taxon>Massarineae</taxon>
        <taxon>Trematosphaeriaceae</taxon>
        <taxon>Trematosphaeria</taxon>
    </lineage>
</organism>
<dbReference type="InterPro" id="IPR011990">
    <property type="entry name" value="TPR-like_helical_dom_sf"/>
</dbReference>
<proteinExistence type="predicted"/>
<feature type="compositionally biased region" description="Low complexity" evidence="1">
    <location>
        <begin position="16"/>
        <end position="30"/>
    </location>
</feature>
<evidence type="ECO:0000313" key="2">
    <source>
        <dbReference type="EMBL" id="KAF2250477.1"/>
    </source>
</evidence>
<keyword evidence="3" id="KW-1185">Reference proteome</keyword>
<dbReference type="AlphaFoldDB" id="A0A6A6IJX1"/>
<feature type="compositionally biased region" description="Low complexity" evidence="1">
    <location>
        <begin position="100"/>
        <end position="110"/>
    </location>
</feature>
<feature type="region of interest" description="Disordered" evidence="1">
    <location>
        <begin position="89"/>
        <end position="135"/>
    </location>
</feature>
<evidence type="ECO:0008006" key="4">
    <source>
        <dbReference type="Google" id="ProtNLM"/>
    </source>
</evidence>
<reference evidence="2" key="1">
    <citation type="journal article" date="2020" name="Stud. Mycol.">
        <title>101 Dothideomycetes genomes: a test case for predicting lifestyles and emergence of pathogens.</title>
        <authorList>
            <person name="Haridas S."/>
            <person name="Albert R."/>
            <person name="Binder M."/>
            <person name="Bloem J."/>
            <person name="Labutti K."/>
            <person name="Salamov A."/>
            <person name="Andreopoulos B."/>
            <person name="Baker S."/>
            <person name="Barry K."/>
            <person name="Bills G."/>
            <person name="Bluhm B."/>
            <person name="Cannon C."/>
            <person name="Castanera R."/>
            <person name="Culley D."/>
            <person name="Daum C."/>
            <person name="Ezra D."/>
            <person name="Gonzalez J."/>
            <person name="Henrissat B."/>
            <person name="Kuo A."/>
            <person name="Liang C."/>
            <person name="Lipzen A."/>
            <person name="Lutzoni F."/>
            <person name="Magnuson J."/>
            <person name="Mondo S."/>
            <person name="Nolan M."/>
            <person name="Ohm R."/>
            <person name="Pangilinan J."/>
            <person name="Park H.-J."/>
            <person name="Ramirez L."/>
            <person name="Alfaro M."/>
            <person name="Sun H."/>
            <person name="Tritt A."/>
            <person name="Yoshinaga Y."/>
            <person name="Zwiers L.-H."/>
            <person name="Turgeon B."/>
            <person name="Goodwin S."/>
            <person name="Spatafora J."/>
            <person name="Crous P."/>
            <person name="Grigoriev I."/>
        </authorList>
    </citation>
    <scope>NUCLEOTIDE SEQUENCE</scope>
    <source>
        <strain evidence="2">CBS 122368</strain>
    </source>
</reference>
<dbReference type="GeneID" id="54574614"/>
<dbReference type="OrthoDB" id="445564at2759"/>
<feature type="region of interest" description="Disordered" evidence="1">
    <location>
        <begin position="1"/>
        <end position="32"/>
    </location>
</feature>
<sequence>MRRSSSRTGPRLSIGTPRPLTPTTRSPHSTRTARRWVAIVACTRPRTDRLRQANIKLEAYGSAILDANKAIELDPNNVKVRAGFPSLARRATYRTRRHTTAAPPRTPRYSTTERRSETGSSLSRKRPTTMWPRCA</sequence>
<dbReference type="RefSeq" id="XP_033685481.1">
    <property type="nucleotide sequence ID" value="XM_033821284.1"/>
</dbReference>